<dbReference type="Pfam" id="PF00254">
    <property type="entry name" value="FKBP_C"/>
    <property type="match status" value="1"/>
</dbReference>
<keyword evidence="3 4" id="KW-0413">Isomerase</keyword>
<evidence type="ECO:0000259" key="7">
    <source>
        <dbReference type="PROSITE" id="PS50059"/>
    </source>
</evidence>
<proteinExistence type="inferred from homology"/>
<evidence type="ECO:0000256" key="3">
    <source>
        <dbReference type="ARBA" id="ARBA00023235"/>
    </source>
</evidence>
<evidence type="ECO:0000256" key="1">
    <source>
        <dbReference type="ARBA" id="ARBA00000971"/>
    </source>
</evidence>
<feature type="domain" description="PPIase FKBP-type" evidence="7">
    <location>
        <begin position="225"/>
        <end position="320"/>
    </location>
</feature>
<comment type="caution">
    <text evidence="8">The sequence shown here is derived from an EMBL/GenBank/DDBJ whole genome shotgun (WGS) entry which is preliminary data.</text>
</comment>
<feature type="chain" id="PRO_5039101005" description="Peptidyl-prolyl cis-trans isomerase" evidence="6">
    <location>
        <begin position="19"/>
        <end position="320"/>
    </location>
</feature>
<dbReference type="InterPro" id="IPR001179">
    <property type="entry name" value="PPIase_FKBP_dom"/>
</dbReference>
<dbReference type="PROSITE" id="PS50059">
    <property type="entry name" value="FKBP_PPIASE"/>
    <property type="match status" value="1"/>
</dbReference>
<dbReference type="Gene3D" id="3.10.50.40">
    <property type="match status" value="1"/>
</dbReference>
<name>A0A7C9TMZ9_9MICO</name>
<dbReference type="EC" id="5.2.1.8" evidence="5"/>
<keyword evidence="2 4" id="KW-0697">Rotamase</keyword>
<evidence type="ECO:0000313" key="8">
    <source>
        <dbReference type="EMBL" id="NEM90056.1"/>
    </source>
</evidence>
<sequence length="320" mass="32566">MRKSLAVILAAAFAVSLAGCTAIPTATSCTPLSPAGDASNAVSVTGALGEKPTATIPTPLLSTKAETTTLVRGHGAPLTTGTIANVQASLYYGKTGQLLTATNFDAKAPLQVTVGVTSTSNVGKYLQCQRDGSRSVTVMTAKQFFGAAPDPSTGLTSTDTLILVTDIQKTFPGRATGALQLGQSGFPAVVTAPDGTPGVTISGSAPTQLRYEALRKGDGATVKKGDEILVHVTAIDWSTKSSFTSTWTSKVPQALRAESVTDSASGQLDPGSAKALIGQTVGSQVVVVVPPKFGYPSGKAPSGYPTNATVVYVYDILGIE</sequence>
<keyword evidence="9" id="KW-1185">Reference proteome</keyword>
<dbReference type="GO" id="GO:0003755">
    <property type="term" value="F:peptidyl-prolyl cis-trans isomerase activity"/>
    <property type="evidence" value="ECO:0007669"/>
    <property type="project" value="UniProtKB-UniRule"/>
</dbReference>
<keyword evidence="6" id="KW-0732">Signal</keyword>
<dbReference type="Proteomes" id="UP000479756">
    <property type="component" value="Unassembled WGS sequence"/>
</dbReference>
<dbReference type="RefSeq" id="WP_163471736.1">
    <property type="nucleotide sequence ID" value="NZ_JAAGWZ010000001.1"/>
</dbReference>
<dbReference type="PROSITE" id="PS51257">
    <property type="entry name" value="PROKAR_LIPOPROTEIN"/>
    <property type="match status" value="1"/>
</dbReference>
<evidence type="ECO:0000256" key="4">
    <source>
        <dbReference type="PROSITE-ProRule" id="PRU00277"/>
    </source>
</evidence>
<evidence type="ECO:0000256" key="5">
    <source>
        <dbReference type="RuleBase" id="RU003915"/>
    </source>
</evidence>
<dbReference type="SUPFAM" id="SSF54534">
    <property type="entry name" value="FKBP-like"/>
    <property type="match status" value="1"/>
</dbReference>
<protein>
    <recommendedName>
        <fullName evidence="5">Peptidyl-prolyl cis-trans isomerase</fullName>
        <ecNumber evidence="5">5.2.1.8</ecNumber>
    </recommendedName>
</protein>
<comment type="catalytic activity">
    <reaction evidence="1 4 5">
        <text>[protein]-peptidylproline (omega=180) = [protein]-peptidylproline (omega=0)</text>
        <dbReference type="Rhea" id="RHEA:16237"/>
        <dbReference type="Rhea" id="RHEA-COMP:10747"/>
        <dbReference type="Rhea" id="RHEA-COMP:10748"/>
        <dbReference type="ChEBI" id="CHEBI:83833"/>
        <dbReference type="ChEBI" id="CHEBI:83834"/>
        <dbReference type="EC" id="5.2.1.8"/>
    </reaction>
</comment>
<accession>A0A7C9TMZ9</accession>
<evidence type="ECO:0000256" key="6">
    <source>
        <dbReference type="SAM" id="SignalP"/>
    </source>
</evidence>
<organism evidence="8 9">
    <name type="scientific">Galbitalea soli</name>
    <dbReference type="NCBI Taxonomy" id="1268042"/>
    <lineage>
        <taxon>Bacteria</taxon>
        <taxon>Bacillati</taxon>
        <taxon>Actinomycetota</taxon>
        <taxon>Actinomycetes</taxon>
        <taxon>Micrococcales</taxon>
        <taxon>Microbacteriaceae</taxon>
        <taxon>Galbitalea</taxon>
    </lineage>
</organism>
<evidence type="ECO:0000313" key="9">
    <source>
        <dbReference type="Proteomes" id="UP000479756"/>
    </source>
</evidence>
<comment type="similarity">
    <text evidence="5">Belongs to the FKBP-type PPIase family.</text>
</comment>
<evidence type="ECO:0000256" key="2">
    <source>
        <dbReference type="ARBA" id="ARBA00023110"/>
    </source>
</evidence>
<dbReference type="EMBL" id="JAAGWZ010000001">
    <property type="protein sequence ID" value="NEM90056.1"/>
    <property type="molecule type" value="Genomic_DNA"/>
</dbReference>
<dbReference type="AlphaFoldDB" id="A0A7C9TMZ9"/>
<reference evidence="8 9" key="1">
    <citation type="journal article" date="2014" name="Int. J. Syst. Evol. Microbiol.">
        <title>Description of Galbitalea soli gen. nov., sp. nov., and Frondihabitans sucicola sp. nov.</title>
        <authorList>
            <person name="Kim S.J."/>
            <person name="Lim J.M."/>
            <person name="Ahn J.H."/>
            <person name="Weon H.Y."/>
            <person name="Hamada M."/>
            <person name="Suzuki K."/>
            <person name="Ahn T.Y."/>
            <person name="Kwon S.W."/>
        </authorList>
    </citation>
    <scope>NUCLEOTIDE SEQUENCE [LARGE SCALE GENOMIC DNA]</scope>
    <source>
        <strain evidence="8 9">NBRC 108727</strain>
    </source>
</reference>
<feature type="signal peptide" evidence="6">
    <location>
        <begin position="1"/>
        <end position="18"/>
    </location>
</feature>
<gene>
    <name evidence="8" type="ORF">G3T37_01640</name>
</gene>
<dbReference type="InterPro" id="IPR046357">
    <property type="entry name" value="PPIase_dom_sf"/>
</dbReference>